<reference evidence="2" key="1">
    <citation type="submission" date="2020-02" db="EMBL/GenBank/DDBJ databases">
        <authorList>
            <person name="Meier V. D."/>
        </authorList>
    </citation>
    <scope>NUCLEOTIDE SEQUENCE</scope>
    <source>
        <strain evidence="2">AVDCRST_MAG50</strain>
    </source>
</reference>
<evidence type="ECO:0000259" key="1">
    <source>
        <dbReference type="Pfam" id="PF08241"/>
    </source>
</evidence>
<evidence type="ECO:0000313" key="2">
    <source>
        <dbReference type="EMBL" id="CAA9262131.1"/>
    </source>
</evidence>
<proteinExistence type="predicted"/>
<dbReference type="Pfam" id="PF08241">
    <property type="entry name" value="Methyltransf_11"/>
    <property type="match status" value="1"/>
</dbReference>
<dbReference type="EMBL" id="CADCTF010000130">
    <property type="protein sequence ID" value="CAA9262131.1"/>
    <property type="molecule type" value="Genomic_DNA"/>
</dbReference>
<dbReference type="GO" id="GO:0008757">
    <property type="term" value="F:S-adenosylmethionine-dependent methyltransferase activity"/>
    <property type="evidence" value="ECO:0007669"/>
    <property type="project" value="InterPro"/>
</dbReference>
<sequence length="208" mass="22547">MDSGPDPTAVERALATYYDQEAGDRAGRALDPKRVAARTEFLQLLDGRRPRLLEVGTGPGRDLAAFVAAGLPVTGIDLSIEHAARAADVGAGTAVASARALPFHDKAFDALWTMSTLMHVPNSAIEATLAELGRVLTSGALAVIGVWGGPDVEDHHDHDAYQPPRLFSRRSDDRWQSLLGILGSVEQFETWDRSDQAFWYQWAVVRAS</sequence>
<organism evidence="2">
    <name type="scientific">uncultured Acidimicrobiales bacterium</name>
    <dbReference type="NCBI Taxonomy" id="310071"/>
    <lineage>
        <taxon>Bacteria</taxon>
        <taxon>Bacillati</taxon>
        <taxon>Actinomycetota</taxon>
        <taxon>Acidimicrobiia</taxon>
        <taxon>Acidimicrobiales</taxon>
        <taxon>environmental samples</taxon>
    </lineage>
</organism>
<dbReference type="AlphaFoldDB" id="A0A6J4IYG2"/>
<dbReference type="PANTHER" id="PTHR43464">
    <property type="entry name" value="METHYLTRANSFERASE"/>
    <property type="match status" value="1"/>
</dbReference>
<accession>A0A6J4IYG2</accession>
<dbReference type="SUPFAM" id="SSF53335">
    <property type="entry name" value="S-adenosyl-L-methionine-dependent methyltransferases"/>
    <property type="match status" value="1"/>
</dbReference>
<gene>
    <name evidence="2" type="ORF">AVDCRST_MAG50-2825</name>
</gene>
<protein>
    <recommendedName>
        <fullName evidence="1">Methyltransferase type 11 domain-containing protein</fullName>
    </recommendedName>
</protein>
<dbReference type="InterPro" id="IPR029063">
    <property type="entry name" value="SAM-dependent_MTases_sf"/>
</dbReference>
<dbReference type="Gene3D" id="3.40.50.150">
    <property type="entry name" value="Vaccinia Virus protein VP39"/>
    <property type="match status" value="1"/>
</dbReference>
<feature type="domain" description="Methyltransferase type 11" evidence="1">
    <location>
        <begin position="53"/>
        <end position="143"/>
    </location>
</feature>
<dbReference type="CDD" id="cd02440">
    <property type="entry name" value="AdoMet_MTases"/>
    <property type="match status" value="1"/>
</dbReference>
<name>A0A6J4IYG2_9ACTN</name>
<dbReference type="InterPro" id="IPR013216">
    <property type="entry name" value="Methyltransf_11"/>
</dbReference>